<feature type="domain" description="PAS" evidence="1">
    <location>
        <begin position="3"/>
        <end position="52"/>
    </location>
</feature>
<dbReference type="GO" id="GO:0016301">
    <property type="term" value="F:kinase activity"/>
    <property type="evidence" value="ECO:0007669"/>
    <property type="project" value="UniProtKB-KW"/>
</dbReference>
<dbReference type="PATRIC" id="fig|298794.3.peg.7509"/>
<dbReference type="InterPro" id="IPR000014">
    <property type="entry name" value="PAS"/>
</dbReference>
<proteinExistence type="predicted"/>
<dbReference type="SUPFAM" id="SSF55785">
    <property type="entry name" value="PYP-like sensor domain (PAS domain)"/>
    <property type="match status" value="1"/>
</dbReference>
<evidence type="ECO:0000259" key="1">
    <source>
        <dbReference type="PROSITE" id="PS50112"/>
    </source>
</evidence>
<reference evidence="2 3" key="1">
    <citation type="submission" date="2015-03" db="EMBL/GenBank/DDBJ databases">
        <title>Genome sequencing of Methylobacterium variabile DSM 16961.</title>
        <authorList>
            <person name="Chaudhry V."/>
            <person name="Patil P.B."/>
        </authorList>
    </citation>
    <scope>NUCLEOTIDE SEQUENCE [LARGE SCALE GENOMIC DNA]</scope>
    <source>
        <strain evidence="2 3">DSM 16961</strain>
    </source>
</reference>
<organism evidence="2 3">
    <name type="scientific">Methylobacterium variabile</name>
    <dbReference type="NCBI Taxonomy" id="298794"/>
    <lineage>
        <taxon>Bacteria</taxon>
        <taxon>Pseudomonadati</taxon>
        <taxon>Pseudomonadota</taxon>
        <taxon>Alphaproteobacteria</taxon>
        <taxon>Hyphomicrobiales</taxon>
        <taxon>Methylobacteriaceae</taxon>
        <taxon>Methylobacterium</taxon>
    </lineage>
</organism>
<keyword evidence="2" id="KW-0418">Kinase</keyword>
<dbReference type="Proteomes" id="UP000035955">
    <property type="component" value="Unassembled WGS sequence"/>
</dbReference>
<dbReference type="AlphaFoldDB" id="A0A0J6SUR4"/>
<keyword evidence="3" id="KW-1185">Reference proteome</keyword>
<dbReference type="CDD" id="cd00130">
    <property type="entry name" value="PAS"/>
    <property type="match status" value="1"/>
</dbReference>
<dbReference type="OrthoDB" id="7991996at2"/>
<dbReference type="PROSITE" id="PS50112">
    <property type="entry name" value="PAS"/>
    <property type="match status" value="1"/>
</dbReference>
<evidence type="ECO:0000313" key="2">
    <source>
        <dbReference type="EMBL" id="KMO37287.1"/>
    </source>
</evidence>
<evidence type="ECO:0000313" key="3">
    <source>
        <dbReference type="Proteomes" id="UP000035955"/>
    </source>
</evidence>
<dbReference type="EMBL" id="LABY01000086">
    <property type="protein sequence ID" value="KMO37287.1"/>
    <property type="molecule type" value="Genomic_DNA"/>
</dbReference>
<accession>A0A0J6SUR4</accession>
<name>A0A0J6SUR4_9HYPH</name>
<sequence length="158" mass="17395">MTIVDLIRTFAEPLTMAVVMTDVDLERPGPTILYTNPAFARMSGYTAAQVLGASPRLLQGPGTAMQHTRLIARRLRAEGRFHGVLQNYRRSGEAYLCEIDVRPLLNGGGETLAFLAFEREVVRRRGRPSSNDPHGRYRPVVPELLDVGAMCAAPSLFG</sequence>
<dbReference type="Pfam" id="PF13426">
    <property type="entry name" value="PAS_9"/>
    <property type="match status" value="1"/>
</dbReference>
<dbReference type="InterPro" id="IPR035965">
    <property type="entry name" value="PAS-like_dom_sf"/>
</dbReference>
<keyword evidence="2" id="KW-0808">Transferase</keyword>
<dbReference type="Gene3D" id="3.30.450.20">
    <property type="entry name" value="PAS domain"/>
    <property type="match status" value="1"/>
</dbReference>
<dbReference type="NCBIfam" id="TIGR00229">
    <property type="entry name" value="sensory_box"/>
    <property type="match status" value="1"/>
</dbReference>
<gene>
    <name evidence="2" type="ORF">VQ02_13710</name>
</gene>
<dbReference type="RefSeq" id="WP_048444763.1">
    <property type="nucleotide sequence ID" value="NZ_LABY01000086.1"/>
</dbReference>
<protein>
    <submittedName>
        <fullName evidence="2">Histidine kinase</fullName>
    </submittedName>
</protein>
<comment type="caution">
    <text evidence="2">The sequence shown here is derived from an EMBL/GenBank/DDBJ whole genome shotgun (WGS) entry which is preliminary data.</text>
</comment>